<comment type="caution">
    <text evidence="2">The sequence shown here is derived from an EMBL/GenBank/DDBJ whole genome shotgun (WGS) entry which is preliminary data.</text>
</comment>
<reference evidence="3" key="1">
    <citation type="submission" date="2017-09" db="EMBL/GenBank/DDBJ databases">
        <title>Depth-based differentiation of microbial function through sediment-hosted aquifers and enrichment of novel symbionts in the deep terrestrial subsurface.</title>
        <authorList>
            <person name="Probst A.J."/>
            <person name="Ladd B."/>
            <person name="Jarett J.K."/>
            <person name="Geller-Mcgrath D.E."/>
            <person name="Sieber C.M.K."/>
            <person name="Emerson J.B."/>
            <person name="Anantharaman K."/>
            <person name="Thomas B.C."/>
            <person name="Malmstrom R."/>
            <person name="Stieglmeier M."/>
            <person name="Klingl A."/>
            <person name="Woyke T."/>
            <person name="Ryan C.M."/>
            <person name="Banfield J.F."/>
        </authorList>
    </citation>
    <scope>NUCLEOTIDE SEQUENCE [LARGE SCALE GENOMIC DNA]</scope>
</reference>
<keyword evidence="1" id="KW-0812">Transmembrane</keyword>
<feature type="transmembrane region" description="Helical" evidence="1">
    <location>
        <begin position="12"/>
        <end position="33"/>
    </location>
</feature>
<accession>A0A2M7TVR5</accession>
<dbReference type="AlphaFoldDB" id="A0A2M7TVR5"/>
<dbReference type="EMBL" id="PFOB01000073">
    <property type="protein sequence ID" value="PIZ61873.1"/>
    <property type="molecule type" value="Genomic_DNA"/>
</dbReference>
<evidence type="ECO:0000256" key="1">
    <source>
        <dbReference type="SAM" id="Phobius"/>
    </source>
</evidence>
<protein>
    <submittedName>
        <fullName evidence="2">Uncharacterized protein</fullName>
    </submittedName>
</protein>
<keyword evidence="1" id="KW-0472">Membrane</keyword>
<keyword evidence="1" id="KW-1133">Transmembrane helix</keyword>
<dbReference type="Proteomes" id="UP000228503">
    <property type="component" value="Unassembled WGS sequence"/>
</dbReference>
<evidence type="ECO:0000313" key="2">
    <source>
        <dbReference type="EMBL" id="PIZ61873.1"/>
    </source>
</evidence>
<evidence type="ECO:0000313" key="3">
    <source>
        <dbReference type="Proteomes" id="UP000228503"/>
    </source>
</evidence>
<name>A0A2M7TVR5_9BACT</name>
<proteinExistence type="predicted"/>
<gene>
    <name evidence="2" type="ORF">COY16_05865</name>
</gene>
<sequence>MDNSRLGDTPKIVIVLLLTVIVGELVYLSTILNKDSAKQDGFRQFPTIAVTTPTIIPYSNKHIVDEATKFINEFNIDTLRSISLYLKLGIAKNASFFVVYEGYVVNIERSQEQKDPSKNPDIRFAMYLAMDKDAKEHELIIGLNDKQMLTTMVTKNGAVISLDDIRVGDRLRVNETVSVLNIESKEQKENSYAIDVL</sequence>
<organism evidence="2 3">
    <name type="scientific">Candidatus Roizmanbacteria bacterium CG_4_10_14_0_2_um_filter_39_13</name>
    <dbReference type="NCBI Taxonomy" id="1974825"/>
    <lineage>
        <taxon>Bacteria</taxon>
        <taxon>Candidatus Roizmaniibacteriota</taxon>
    </lineage>
</organism>